<evidence type="ECO:0000313" key="2">
    <source>
        <dbReference type="EMBL" id="QED28837.1"/>
    </source>
</evidence>
<dbReference type="KEGG" id="bbae:FRD01_16640"/>
<dbReference type="EMBL" id="CP042467">
    <property type="protein sequence ID" value="QED28837.1"/>
    <property type="molecule type" value="Genomic_DNA"/>
</dbReference>
<proteinExistence type="predicted"/>
<keyword evidence="3" id="KW-1185">Reference proteome</keyword>
<dbReference type="RefSeq" id="WP_146961621.1">
    <property type="nucleotide sequence ID" value="NZ_CP042467.1"/>
</dbReference>
<dbReference type="PROSITE" id="PS51257">
    <property type="entry name" value="PROKAR_LIPOPROTEIN"/>
    <property type="match status" value="1"/>
</dbReference>
<name>A0A5B8XUL8_9DELT</name>
<evidence type="ECO:0000256" key="1">
    <source>
        <dbReference type="SAM" id="MobiDB-lite"/>
    </source>
</evidence>
<reference evidence="2 3" key="1">
    <citation type="submission" date="2019-08" db="EMBL/GenBank/DDBJ databases">
        <authorList>
            <person name="Liang Q."/>
        </authorList>
    </citation>
    <scope>NUCLEOTIDE SEQUENCE [LARGE SCALE GENOMIC DNA]</scope>
    <source>
        <strain evidence="2 3">V1718</strain>
    </source>
</reference>
<evidence type="ECO:0000313" key="3">
    <source>
        <dbReference type="Proteomes" id="UP000321595"/>
    </source>
</evidence>
<dbReference type="AlphaFoldDB" id="A0A5B8XUL8"/>
<accession>A0A5B8XUL8</accession>
<gene>
    <name evidence="2" type="ORF">FRD01_16640</name>
</gene>
<feature type="region of interest" description="Disordered" evidence="1">
    <location>
        <begin position="18"/>
        <end position="46"/>
    </location>
</feature>
<dbReference type="Proteomes" id="UP000321595">
    <property type="component" value="Chromosome"/>
</dbReference>
<sequence>MRRAFLVGLIGAVAIGGCKKDEPETNNSATKTPEVQKEAPAPEVQEPAFIGEELSNKSAEERVKMLTSGDATQFRESALYQVMTRASLVQDEAMERAVLVHGGNAQKPNTKPLYIGYMGAQNLIFFSLREELSIPNVCGAECRVPFYNTLLKPFSTEDVFKGDGALDPKALKNTIDALYVKPDASLLGVQAKDVYPVVRPIVYEWVMTHKAIRTLGKDEVLAEFEAEKAKGESLVPFYKDFATKKNLGMLAGLDSNRSHFALAGFWMRRLADGSEPVLDAALKIMLKDYDQELLDDSMKK</sequence>
<protein>
    <submittedName>
        <fullName evidence="2">Uncharacterized protein</fullName>
    </submittedName>
</protein>
<organism evidence="2 3">
    <name type="scientific">Microvenator marinus</name>
    <dbReference type="NCBI Taxonomy" id="2600177"/>
    <lineage>
        <taxon>Bacteria</taxon>
        <taxon>Deltaproteobacteria</taxon>
        <taxon>Bradymonadales</taxon>
        <taxon>Microvenatoraceae</taxon>
        <taxon>Microvenator</taxon>
    </lineage>
</organism>